<dbReference type="EMBL" id="ADCP02000003">
    <property type="protein sequence ID" value="EFV44575.1"/>
    <property type="molecule type" value="Genomic_DNA"/>
</dbReference>
<dbReference type="GO" id="GO:0006302">
    <property type="term" value="P:double-strand break repair"/>
    <property type="evidence" value="ECO:0007669"/>
    <property type="project" value="TreeGrafter"/>
</dbReference>
<evidence type="ECO:0000256" key="4">
    <source>
        <dbReference type="ARBA" id="ARBA00023172"/>
    </source>
</evidence>
<dbReference type="SUPFAM" id="SSF50249">
    <property type="entry name" value="Nucleic acid-binding proteins"/>
    <property type="match status" value="1"/>
</dbReference>
<keyword evidence="5 7" id="KW-0234">DNA repair</keyword>
<dbReference type="GeneID" id="78087338"/>
<reference evidence="9 10" key="1">
    <citation type="submission" date="2010-10" db="EMBL/GenBank/DDBJ databases">
        <authorList>
            <consortium name="The Broad Institute Genome Sequencing Platform"/>
            <person name="Ward D."/>
            <person name="Earl A."/>
            <person name="Feldgarden M."/>
            <person name="Young S.K."/>
            <person name="Gargeya S."/>
            <person name="Zeng Q."/>
            <person name="Alvarado L."/>
            <person name="Berlin A."/>
            <person name="Bochicchio J."/>
            <person name="Chapman S.B."/>
            <person name="Chen Z."/>
            <person name="Freedman E."/>
            <person name="Gellesch M."/>
            <person name="Goldberg J."/>
            <person name="Griggs A."/>
            <person name="Gujja S."/>
            <person name="Heilman E."/>
            <person name="Heiman D."/>
            <person name="Howarth C."/>
            <person name="Mehta T."/>
            <person name="Neiman D."/>
            <person name="Pearson M."/>
            <person name="Roberts A."/>
            <person name="Saif S."/>
            <person name="Shea T."/>
            <person name="Shenoy N."/>
            <person name="Sisk P."/>
            <person name="Stolte C."/>
            <person name="Sykes S."/>
            <person name="White J."/>
            <person name="Yandava C."/>
            <person name="Allen-Vercoe E."/>
            <person name="Sibley C."/>
            <person name="Ambrose C.E."/>
            <person name="Strauss J."/>
            <person name="Daigneault M."/>
            <person name="Haas B."/>
            <person name="Nusbaum C."/>
            <person name="Birren B."/>
        </authorList>
    </citation>
    <scope>NUCLEOTIDE SEQUENCE [LARGE SCALE GENOMIC DNA]</scope>
    <source>
        <strain evidence="9 10">3_1_6</strain>
    </source>
</reference>
<comment type="caution">
    <text evidence="9">The sequence shown here is derived from an EMBL/GenBank/DDBJ whole genome shotgun (WGS) entry which is preliminary data.</text>
</comment>
<keyword evidence="10" id="KW-1185">Reference proteome</keyword>
<keyword evidence="4 7" id="KW-0233">DNA recombination</keyword>
<dbReference type="InterPro" id="IPR042242">
    <property type="entry name" value="RecO_C"/>
</dbReference>
<dbReference type="PANTHER" id="PTHR33991">
    <property type="entry name" value="DNA REPAIR PROTEIN RECO"/>
    <property type="match status" value="1"/>
</dbReference>
<dbReference type="STRING" id="563192.HMPREF0179_01641"/>
<evidence type="ECO:0000256" key="3">
    <source>
        <dbReference type="ARBA" id="ARBA00022763"/>
    </source>
</evidence>
<keyword evidence="3 7" id="KW-0227">DNA damage</keyword>
<sequence length="256" mass="28672">MEWSDTALVLGVGRFRESDLWLRMLTRRHGIVSAFAFGGSRSRKRFCGCLDLFNELQISTKTTRNGMYLSLQEGNLIRGPRRLRTDWNRLGMFMNCVRFVEALGVPQDGAAGVFLLLKDTLELLEQSETVQDILPILFRLRLASQQGYAPALTACVSCGKKDFDHAGFLVSEGTIVCPDCVSGRGNIVEISGKSLDVLRQVQEVSPLHWHFLTSGSSEEAGGVLLPAERRECARAVDGFVQYHLGLTWDRGRFRRM</sequence>
<dbReference type="GO" id="GO:0043590">
    <property type="term" value="C:bacterial nucleoid"/>
    <property type="evidence" value="ECO:0007669"/>
    <property type="project" value="TreeGrafter"/>
</dbReference>
<dbReference type="OrthoDB" id="9780797at2"/>
<accession>E5Y628</accession>
<dbReference type="AlphaFoldDB" id="E5Y628"/>
<dbReference type="GO" id="GO:0006310">
    <property type="term" value="P:DNA recombination"/>
    <property type="evidence" value="ECO:0007669"/>
    <property type="project" value="UniProtKB-UniRule"/>
</dbReference>
<dbReference type="RefSeq" id="WP_005027048.1">
    <property type="nucleotide sequence ID" value="NZ_KE150240.1"/>
</dbReference>
<dbReference type="HOGENOM" id="CLU_066632_2_1_7"/>
<gene>
    <name evidence="7" type="primary">recO</name>
    <name evidence="9" type="ORF">HMPREF0179_01641</name>
</gene>
<dbReference type="InterPro" id="IPR037278">
    <property type="entry name" value="ARFGAP/RecO"/>
</dbReference>
<evidence type="ECO:0000313" key="9">
    <source>
        <dbReference type="EMBL" id="EFV44575.1"/>
    </source>
</evidence>
<evidence type="ECO:0000256" key="1">
    <source>
        <dbReference type="ARBA" id="ARBA00007452"/>
    </source>
</evidence>
<name>E5Y628_BILW3</name>
<dbReference type="Proteomes" id="UP000006034">
    <property type="component" value="Unassembled WGS sequence"/>
</dbReference>
<evidence type="ECO:0000256" key="6">
    <source>
        <dbReference type="ARBA" id="ARBA00033409"/>
    </source>
</evidence>
<dbReference type="PANTHER" id="PTHR33991:SF1">
    <property type="entry name" value="DNA REPAIR PROTEIN RECO"/>
    <property type="match status" value="1"/>
</dbReference>
<evidence type="ECO:0000313" key="10">
    <source>
        <dbReference type="Proteomes" id="UP000006034"/>
    </source>
</evidence>
<evidence type="ECO:0000256" key="5">
    <source>
        <dbReference type="ARBA" id="ARBA00023204"/>
    </source>
</evidence>
<dbReference type="eggNOG" id="COG1381">
    <property type="taxonomic scope" value="Bacteria"/>
</dbReference>
<organism evidence="9 10">
    <name type="scientific">Bilophila wadsworthia (strain 3_1_6)</name>
    <dbReference type="NCBI Taxonomy" id="563192"/>
    <lineage>
        <taxon>Bacteria</taxon>
        <taxon>Pseudomonadati</taxon>
        <taxon>Thermodesulfobacteriota</taxon>
        <taxon>Desulfovibrionia</taxon>
        <taxon>Desulfovibrionales</taxon>
        <taxon>Desulfovibrionaceae</taxon>
        <taxon>Bilophila</taxon>
    </lineage>
</organism>
<proteinExistence type="inferred from homology"/>
<dbReference type="Gene3D" id="2.40.50.140">
    <property type="entry name" value="Nucleic acid-binding proteins"/>
    <property type="match status" value="1"/>
</dbReference>
<dbReference type="InterPro" id="IPR003717">
    <property type="entry name" value="RecO"/>
</dbReference>
<dbReference type="SUPFAM" id="SSF57863">
    <property type="entry name" value="ArfGap/RecO-like zinc finger"/>
    <property type="match status" value="1"/>
</dbReference>
<protein>
    <recommendedName>
        <fullName evidence="2 7">DNA repair protein RecO</fullName>
    </recommendedName>
    <alternativeName>
        <fullName evidence="6 7">Recombination protein O</fullName>
    </alternativeName>
</protein>
<dbReference type="NCBIfam" id="TIGR00613">
    <property type="entry name" value="reco"/>
    <property type="match status" value="1"/>
</dbReference>
<reference evidence="9 10" key="2">
    <citation type="submission" date="2013-04" db="EMBL/GenBank/DDBJ databases">
        <title>The Genome Sequence of Bilophila wadsworthia 3_1_6.</title>
        <authorList>
            <consortium name="The Broad Institute Genomics Platform"/>
            <person name="Earl A."/>
            <person name="Ward D."/>
            <person name="Feldgarden M."/>
            <person name="Gevers D."/>
            <person name="Sibley C."/>
            <person name="Strauss J."/>
            <person name="Allen-Vercoe E."/>
            <person name="Walker B."/>
            <person name="Young S."/>
            <person name="Zeng Q."/>
            <person name="Gargeya S."/>
            <person name="Fitzgerald M."/>
            <person name="Haas B."/>
            <person name="Abouelleil A."/>
            <person name="Allen A.W."/>
            <person name="Alvarado L."/>
            <person name="Arachchi H.M."/>
            <person name="Berlin A.M."/>
            <person name="Chapman S.B."/>
            <person name="Gainer-Dewar J."/>
            <person name="Goldberg J."/>
            <person name="Griggs A."/>
            <person name="Gujja S."/>
            <person name="Hansen M."/>
            <person name="Howarth C."/>
            <person name="Imamovic A."/>
            <person name="Ireland A."/>
            <person name="Larimer J."/>
            <person name="McCowan C."/>
            <person name="Murphy C."/>
            <person name="Pearson M."/>
            <person name="Poon T.W."/>
            <person name="Priest M."/>
            <person name="Roberts A."/>
            <person name="Saif S."/>
            <person name="Shea T."/>
            <person name="Sisk P."/>
            <person name="Sykes S."/>
            <person name="Wortman J."/>
            <person name="Nusbaum C."/>
            <person name="Birren B."/>
        </authorList>
    </citation>
    <scope>NUCLEOTIDE SEQUENCE [LARGE SCALE GENOMIC DNA]</scope>
    <source>
        <strain evidence="9 10">3_1_6</strain>
    </source>
</reference>
<dbReference type="Pfam" id="PF02565">
    <property type="entry name" value="RecO_C"/>
    <property type="match status" value="1"/>
</dbReference>
<dbReference type="InterPro" id="IPR022572">
    <property type="entry name" value="DNA_rep/recomb_RecO_N"/>
</dbReference>
<evidence type="ECO:0000259" key="8">
    <source>
        <dbReference type="Pfam" id="PF11967"/>
    </source>
</evidence>
<evidence type="ECO:0000256" key="7">
    <source>
        <dbReference type="HAMAP-Rule" id="MF_00201"/>
    </source>
</evidence>
<dbReference type="Pfam" id="PF11967">
    <property type="entry name" value="RecO_N"/>
    <property type="match status" value="1"/>
</dbReference>
<comment type="similarity">
    <text evidence="1 7">Belongs to the RecO family.</text>
</comment>
<dbReference type="HAMAP" id="MF_00201">
    <property type="entry name" value="RecO"/>
    <property type="match status" value="1"/>
</dbReference>
<comment type="function">
    <text evidence="7">Involved in DNA repair and RecF pathway recombination.</text>
</comment>
<dbReference type="Gene3D" id="1.20.1440.120">
    <property type="entry name" value="Recombination protein O, C-terminal domain"/>
    <property type="match status" value="1"/>
</dbReference>
<evidence type="ECO:0000256" key="2">
    <source>
        <dbReference type="ARBA" id="ARBA00021310"/>
    </source>
</evidence>
<dbReference type="InterPro" id="IPR012340">
    <property type="entry name" value="NA-bd_OB-fold"/>
</dbReference>
<feature type="domain" description="DNA replication/recombination mediator RecO N-terminal" evidence="8">
    <location>
        <begin position="1"/>
        <end position="78"/>
    </location>
</feature>